<accession>A0ABT7NQ46</accession>
<organism evidence="1 2">
    <name type="scientific">Sphingobacterium hotanense</name>
    <dbReference type="NCBI Taxonomy" id="649196"/>
    <lineage>
        <taxon>Bacteria</taxon>
        <taxon>Pseudomonadati</taxon>
        <taxon>Bacteroidota</taxon>
        <taxon>Sphingobacteriia</taxon>
        <taxon>Sphingobacteriales</taxon>
        <taxon>Sphingobacteriaceae</taxon>
        <taxon>Sphingobacterium</taxon>
    </lineage>
</organism>
<protein>
    <recommendedName>
        <fullName evidence="3">HK97 gp10 family phage protein</fullName>
    </recommendedName>
</protein>
<evidence type="ECO:0000313" key="2">
    <source>
        <dbReference type="Proteomes" id="UP001170954"/>
    </source>
</evidence>
<sequence>MIRLELDMTPQEIDSLLKEQYDEMDRQTLEAFKRVLRRALEIQRAKMRADGGYNDDTGQLRSSTGGIIYRDGKVLYEDFKLAPYGTDKTPGLDRGRKLALEELRESKGWGITIVAGMEYASWVETNHDLSVITDASKEVAKTLDQAFNEISV</sequence>
<evidence type="ECO:0008006" key="3">
    <source>
        <dbReference type="Google" id="ProtNLM"/>
    </source>
</evidence>
<dbReference type="EMBL" id="JACAGK010000044">
    <property type="protein sequence ID" value="MDM1049376.1"/>
    <property type="molecule type" value="Genomic_DNA"/>
</dbReference>
<gene>
    <name evidence="1" type="ORF">HX018_14125</name>
</gene>
<evidence type="ECO:0000313" key="1">
    <source>
        <dbReference type="EMBL" id="MDM1049376.1"/>
    </source>
</evidence>
<keyword evidence="2" id="KW-1185">Reference proteome</keyword>
<reference evidence="1" key="1">
    <citation type="submission" date="2020-06" db="EMBL/GenBank/DDBJ databases">
        <authorList>
            <person name="Dong N."/>
        </authorList>
    </citation>
    <scope>NUCLEOTIDE SEQUENCE</scope>
    <source>
        <strain evidence="1">R1692</strain>
    </source>
</reference>
<name>A0ABT7NQ46_9SPHI</name>
<comment type="caution">
    <text evidence="1">The sequence shown here is derived from an EMBL/GenBank/DDBJ whole genome shotgun (WGS) entry which is preliminary data.</text>
</comment>
<dbReference type="Proteomes" id="UP001170954">
    <property type="component" value="Unassembled WGS sequence"/>
</dbReference>
<proteinExistence type="predicted"/>
<reference evidence="1" key="2">
    <citation type="journal article" date="2022" name="Sci. Total Environ.">
        <title>Prevalence, transmission, and molecular epidemiology of tet(X)-positive bacteria among humans, animals, and environmental niches in China: An epidemiological, and genomic-based study.</title>
        <authorList>
            <person name="Dong N."/>
            <person name="Zeng Y."/>
            <person name="Cai C."/>
            <person name="Sun C."/>
            <person name="Lu J."/>
            <person name="Liu C."/>
            <person name="Zhou H."/>
            <person name="Sun Q."/>
            <person name="Shu L."/>
            <person name="Wang H."/>
            <person name="Wang Y."/>
            <person name="Wang S."/>
            <person name="Wu C."/>
            <person name="Chan E.W."/>
            <person name="Chen G."/>
            <person name="Shen Z."/>
            <person name="Chen S."/>
            <person name="Zhang R."/>
        </authorList>
    </citation>
    <scope>NUCLEOTIDE SEQUENCE</scope>
    <source>
        <strain evidence="1">R1692</strain>
    </source>
</reference>
<dbReference type="RefSeq" id="WP_286651818.1">
    <property type="nucleotide sequence ID" value="NZ_JACAGK010000044.1"/>
</dbReference>